<name>A0A7E5W267_TRINI</name>
<dbReference type="GO" id="GO:0032574">
    <property type="term" value="F:5'-3' RNA helicase activity"/>
    <property type="evidence" value="ECO:0007669"/>
    <property type="project" value="InterPro"/>
</dbReference>
<evidence type="ECO:0000256" key="1">
    <source>
        <dbReference type="ARBA" id="ARBA00004496"/>
    </source>
</evidence>
<keyword evidence="5" id="KW-0547">Nucleotide-binding</keyword>
<dbReference type="Proteomes" id="UP000322000">
    <property type="component" value="Chromosome 11"/>
</dbReference>
<dbReference type="Pfam" id="PF13086">
    <property type="entry name" value="AAA_11"/>
    <property type="match status" value="2"/>
</dbReference>
<evidence type="ECO:0000256" key="7">
    <source>
        <dbReference type="ARBA" id="ARBA00022806"/>
    </source>
</evidence>
<dbReference type="OrthoDB" id="6513042at2759"/>
<dbReference type="Gene3D" id="3.40.50.300">
    <property type="entry name" value="P-loop containing nucleotide triphosphate hydrolases"/>
    <property type="match status" value="3"/>
</dbReference>
<comment type="subcellular location">
    <subcellularLocation>
        <location evidence="1">Cytoplasm</location>
    </subcellularLocation>
</comment>
<dbReference type="RefSeq" id="XP_026734612.1">
    <property type="nucleotide sequence ID" value="XM_026878811.1"/>
</dbReference>
<evidence type="ECO:0000256" key="10">
    <source>
        <dbReference type="ARBA" id="ARBA00047984"/>
    </source>
</evidence>
<reference evidence="17" key="1">
    <citation type="submission" date="2025-08" db="UniProtKB">
        <authorList>
            <consortium name="RefSeq"/>
        </authorList>
    </citation>
    <scope>IDENTIFICATION</scope>
</reference>
<evidence type="ECO:0000256" key="8">
    <source>
        <dbReference type="ARBA" id="ARBA00022840"/>
    </source>
</evidence>
<dbReference type="InterPro" id="IPR049077">
    <property type="entry name" value="MOV-10_Ig-like"/>
</dbReference>
<dbReference type="GeneID" id="113498695"/>
<dbReference type="CDD" id="cd18808">
    <property type="entry name" value="SF1_C_Upf1"/>
    <property type="match status" value="1"/>
</dbReference>
<dbReference type="Pfam" id="PF13087">
    <property type="entry name" value="AAA_12"/>
    <property type="match status" value="1"/>
</dbReference>
<keyword evidence="4" id="KW-0963">Cytoplasm</keyword>
<evidence type="ECO:0000259" key="14">
    <source>
        <dbReference type="Pfam" id="PF21633"/>
    </source>
</evidence>
<feature type="domain" description="Helicase MOV-10 Ig-like" evidence="14">
    <location>
        <begin position="56"/>
        <end position="166"/>
    </location>
</feature>
<keyword evidence="7 17" id="KW-0347">Helicase</keyword>
<organism evidence="16 17">
    <name type="scientific">Trichoplusia ni</name>
    <name type="common">Cabbage looper</name>
    <dbReference type="NCBI Taxonomy" id="7111"/>
    <lineage>
        <taxon>Eukaryota</taxon>
        <taxon>Metazoa</taxon>
        <taxon>Ecdysozoa</taxon>
        <taxon>Arthropoda</taxon>
        <taxon>Hexapoda</taxon>
        <taxon>Insecta</taxon>
        <taxon>Pterygota</taxon>
        <taxon>Neoptera</taxon>
        <taxon>Endopterygota</taxon>
        <taxon>Lepidoptera</taxon>
        <taxon>Glossata</taxon>
        <taxon>Ditrysia</taxon>
        <taxon>Noctuoidea</taxon>
        <taxon>Noctuidae</taxon>
        <taxon>Plusiinae</taxon>
        <taxon>Trichoplusia</taxon>
    </lineage>
</organism>
<evidence type="ECO:0000256" key="3">
    <source>
        <dbReference type="ARBA" id="ARBA00012552"/>
    </source>
</evidence>
<dbReference type="GO" id="GO:0016787">
    <property type="term" value="F:hydrolase activity"/>
    <property type="evidence" value="ECO:0007669"/>
    <property type="project" value="UniProtKB-KW"/>
</dbReference>
<evidence type="ECO:0000256" key="4">
    <source>
        <dbReference type="ARBA" id="ARBA00022490"/>
    </source>
</evidence>
<evidence type="ECO:0000256" key="2">
    <source>
        <dbReference type="ARBA" id="ARBA00005601"/>
    </source>
</evidence>
<keyword evidence="16" id="KW-1185">Reference proteome</keyword>
<keyword evidence="6" id="KW-0378">Hydrolase</keyword>
<feature type="domain" description="DNA2/NAM7 helicase helicase" evidence="12">
    <location>
        <begin position="524"/>
        <end position="600"/>
    </location>
</feature>
<dbReference type="InParanoid" id="A0A7E5W267"/>
<dbReference type="GO" id="GO:0005524">
    <property type="term" value="F:ATP binding"/>
    <property type="evidence" value="ECO:0007669"/>
    <property type="project" value="UniProtKB-KW"/>
</dbReference>
<evidence type="ECO:0000313" key="16">
    <source>
        <dbReference type="Proteomes" id="UP000322000"/>
    </source>
</evidence>
<dbReference type="InterPro" id="IPR026122">
    <property type="entry name" value="MOV-10/SDE3_DEXXQ/H-box"/>
</dbReference>
<dbReference type="GO" id="GO:0003723">
    <property type="term" value="F:RNA binding"/>
    <property type="evidence" value="ECO:0007669"/>
    <property type="project" value="InterPro"/>
</dbReference>
<dbReference type="InterPro" id="IPR047187">
    <property type="entry name" value="SF1_C_Upf1"/>
</dbReference>
<dbReference type="PANTHER" id="PTHR45418:SF1">
    <property type="entry name" value="CANCER_TESTIS ANTIGEN 55"/>
    <property type="match status" value="1"/>
</dbReference>
<keyword evidence="8" id="KW-0067">ATP-binding</keyword>
<dbReference type="CDD" id="cd18038">
    <property type="entry name" value="DEXXQc_Helz-like"/>
    <property type="match status" value="1"/>
</dbReference>
<evidence type="ECO:0000259" key="15">
    <source>
        <dbReference type="Pfam" id="PF21634"/>
    </source>
</evidence>
<dbReference type="FunFam" id="3.40.50.300:FF:000326">
    <property type="entry name" value="P-loop containing nucleoside triphosphate hydrolase"/>
    <property type="match status" value="1"/>
</dbReference>
<evidence type="ECO:0000256" key="9">
    <source>
        <dbReference type="ARBA" id="ARBA00023158"/>
    </source>
</evidence>
<keyword evidence="9" id="KW-0943">RNA-mediated gene silencing</keyword>
<dbReference type="GO" id="GO:0031047">
    <property type="term" value="P:regulatory ncRNA-mediated gene silencing"/>
    <property type="evidence" value="ECO:0007669"/>
    <property type="project" value="UniProtKB-KW"/>
</dbReference>
<dbReference type="SUPFAM" id="SSF52540">
    <property type="entry name" value="P-loop containing nucleoside triphosphate hydrolases"/>
    <property type="match status" value="1"/>
</dbReference>
<protein>
    <recommendedName>
        <fullName evidence="3">RNA helicase</fullName>
        <ecNumber evidence="3">3.6.4.13</ecNumber>
    </recommendedName>
</protein>
<dbReference type="AlphaFoldDB" id="A0A7E5W267"/>
<feature type="domain" description="DNA2/NAM7 helicase-like C-terminal" evidence="13">
    <location>
        <begin position="610"/>
        <end position="815"/>
    </location>
</feature>
<dbReference type="KEGG" id="tnl:113498695"/>
<dbReference type="EC" id="3.6.4.13" evidence="3"/>
<dbReference type="Pfam" id="PF21633">
    <property type="entry name" value="MOV-10_Ig-like"/>
    <property type="match status" value="1"/>
</dbReference>
<evidence type="ECO:0000256" key="6">
    <source>
        <dbReference type="ARBA" id="ARBA00022801"/>
    </source>
</evidence>
<evidence type="ECO:0000259" key="13">
    <source>
        <dbReference type="Pfam" id="PF13087"/>
    </source>
</evidence>
<dbReference type="InterPro" id="IPR041677">
    <property type="entry name" value="DNA2/NAM7_AAA_11"/>
</dbReference>
<comment type="similarity">
    <text evidence="2">Belongs to the DNA2/NAM7 helicase family. SDE3 subfamily.</text>
</comment>
<evidence type="ECO:0000256" key="5">
    <source>
        <dbReference type="ARBA" id="ARBA00022741"/>
    </source>
</evidence>
<dbReference type="GO" id="GO:0005694">
    <property type="term" value="C:chromosome"/>
    <property type="evidence" value="ECO:0007669"/>
    <property type="project" value="UniProtKB-ARBA"/>
</dbReference>
<comment type="catalytic activity">
    <reaction evidence="10">
        <text>ATP + H2O = ADP + phosphate + H(+)</text>
        <dbReference type="Rhea" id="RHEA:13065"/>
        <dbReference type="ChEBI" id="CHEBI:15377"/>
        <dbReference type="ChEBI" id="CHEBI:15378"/>
        <dbReference type="ChEBI" id="CHEBI:30616"/>
        <dbReference type="ChEBI" id="CHEBI:43474"/>
        <dbReference type="ChEBI" id="CHEBI:456216"/>
        <dbReference type="EC" id="3.6.4.13"/>
    </reaction>
</comment>
<sequence length="897" mass="102170">MDCEVCKLKKVEPEHYETEKHIKNKYLRQFALNKSHFVNYKKGLASVSCDVQSSFSSVVDQKEGKINISAKPNEEVIFKFTIRNDSHKSYISIAFIKLVHSQFNFIMNRHSFETGCIARTLPPQNKLTEEITVTFSSPEIGQYETPIIFFFHNKDTNDHIVIMREMVVFVEGTQVTHNPIISPYARKQVWAKMIYKSSIVERCTDVFCVPKKSKEIFYHQLKLPDNADEMDIELLADIKKIFTTGVTKDNYVKFFHNLLWLEETMIRANLKNYNMSAITMKAQMSNHHGPCYALEVPGLGEKRPSLMIGDMLHVKPHAHNDFMFEAVVKDINDNVALVGGLSSEFTKHYGPTVLFDIRFFMSRIPLERMHHAVHNVRMVNQESRIFPKENKNMCAVQPISNFFNVLVEGNLEQRCAVERIVSGSPGAAPYLLHGPPGTGKTVTIVEAILQLVHRNPKNRIMVCTDSNMAADHVATMIIRYSHMFGDKFMLRASSKFRNWDTLPECLAPFSNGTCRQNFENVEIEDFRRYKIVITTLSHAAKFGRAMRVKSLMPHISQLFIDEAAQASEPACLIPVCGLLTPGGTLVLAGDPQQLGPVVISSLANKQGFGISLMERLKKSSSPLYSDIRNDPNYVVMLRNNFRSNPDIIDIPDKLFYKGQLRALAKEDTISNIDILGEHPHSRAVVFHGVLSKEQRIGKSPSFFNVMECEIVQLYVKRLVMVHNVLMQDIGIVTPYIRQVYQIKKSLKDIGYDKIEVGTVEAYQGKEKRIIIISTVRANCNLLEHDAKFQLGFLVDHKRFNVAITRAKAKVIIIGNPLCLERDSKWQMYIQKCRELGTYHGFDSRDFDDERCREIVDSITPMLAKLKAATATKKPKKKKLKTSTSTSSSHQPDLFGDM</sequence>
<gene>
    <name evidence="17" type="primary">LOC113498695</name>
</gene>
<evidence type="ECO:0000256" key="11">
    <source>
        <dbReference type="SAM" id="MobiDB-lite"/>
    </source>
</evidence>
<feature type="region of interest" description="Disordered" evidence="11">
    <location>
        <begin position="868"/>
        <end position="897"/>
    </location>
</feature>
<evidence type="ECO:0000313" key="17">
    <source>
        <dbReference type="RefSeq" id="XP_026734612.1"/>
    </source>
</evidence>
<dbReference type="InterPro" id="IPR049080">
    <property type="entry name" value="MOV-10-like_beta-barrel"/>
</dbReference>
<dbReference type="InterPro" id="IPR041679">
    <property type="entry name" value="DNA2/NAM7-like_C"/>
</dbReference>
<dbReference type="PANTHER" id="PTHR45418">
    <property type="entry name" value="CANCER/TESTIS ANTIGEN 55"/>
    <property type="match status" value="1"/>
</dbReference>
<evidence type="ECO:0000259" key="12">
    <source>
        <dbReference type="Pfam" id="PF13086"/>
    </source>
</evidence>
<dbReference type="Pfam" id="PF21634">
    <property type="entry name" value="MOV-10_beta-barrel"/>
    <property type="match status" value="1"/>
</dbReference>
<dbReference type="InterPro" id="IPR027417">
    <property type="entry name" value="P-loop_NTPase"/>
</dbReference>
<feature type="domain" description="DNA2/NAM7 helicase helicase" evidence="12">
    <location>
        <begin position="410"/>
        <end position="479"/>
    </location>
</feature>
<proteinExistence type="inferred from homology"/>
<feature type="domain" description="Helicase MOV-10-like beta-barrel" evidence="15">
    <location>
        <begin position="273"/>
        <end position="359"/>
    </location>
</feature>
<dbReference type="GO" id="GO:0005737">
    <property type="term" value="C:cytoplasm"/>
    <property type="evidence" value="ECO:0007669"/>
    <property type="project" value="UniProtKB-SubCell"/>
</dbReference>
<accession>A0A7E5W267</accession>